<evidence type="ECO:0000256" key="7">
    <source>
        <dbReference type="PIRSR" id="PIRSR613078-3"/>
    </source>
</evidence>
<dbReference type="PIRSF" id="PIRSF000709">
    <property type="entry name" value="6PFK_2-Ptase"/>
    <property type="match status" value="1"/>
</dbReference>
<dbReference type="NCBIfam" id="TIGR01258">
    <property type="entry name" value="pgm_1"/>
    <property type="match status" value="1"/>
</dbReference>
<dbReference type="CDD" id="cd07067">
    <property type="entry name" value="HP_PGM_like"/>
    <property type="match status" value="1"/>
</dbReference>
<keyword evidence="4" id="KW-0312">Gluconeogenesis</keyword>
<feature type="binding site" evidence="4 6">
    <location>
        <begin position="3"/>
        <end position="10"/>
    </location>
    <ligand>
        <name>substrate</name>
    </ligand>
</feature>
<gene>
    <name evidence="4" type="primary">gpmA</name>
    <name evidence="9" type="ORF">FC86_GL000347</name>
</gene>
<sequence length="219" mass="25093">MVRHGQSSANATNTYTGWDDVDLTQKGVQQAKEAGYKLGQINDINLKKVHTSVLKRAIKTANLILEKQELLYLPMLKNWRLNERHYGGLGGLNKDETRKLYGVKTVQKWRRSFNAIPPQSDNKHFDYRYHLIPKQSLPGSESLKMASDRIIPYYEEQIAPELRLGNDQLIVAHGSTIRALIKYLEAISDKNIDGVEVKNSEIIQYQLDDNLAILAKKRY</sequence>
<dbReference type="PATRIC" id="fig|1423744.4.peg.354"/>
<dbReference type="GO" id="GO:0006094">
    <property type="term" value="P:gluconeogenesis"/>
    <property type="evidence" value="ECO:0007669"/>
    <property type="project" value="UniProtKB-UniRule"/>
</dbReference>
<dbReference type="STRING" id="1423744.FC86_GL000347"/>
<feature type="site" description="Transition state stabilizer" evidence="4 7">
    <location>
        <position position="173"/>
    </location>
</feature>
<dbReference type="InterPro" id="IPR005952">
    <property type="entry name" value="Phosphogly_mut1"/>
</dbReference>
<comment type="pathway">
    <text evidence="4 8">Carbohydrate degradation; glycolysis; pyruvate from D-glyceraldehyde 3-phosphate: step 3/5.</text>
</comment>
<name>A0A0R2DJL2_9LACO</name>
<protein>
    <recommendedName>
        <fullName evidence="4 8">2,3-bisphosphoglycerate-dependent phosphoglycerate mutase</fullName>
        <shortName evidence="4">BPG-dependent PGAM</shortName>
        <shortName evidence="4">PGAM</shortName>
        <shortName evidence="4">Phosphoglyceromutase</shortName>
        <shortName evidence="4">dPGM</shortName>
        <ecNumber evidence="4 8">5.4.2.11</ecNumber>
    </recommendedName>
</protein>
<dbReference type="SMART" id="SM00855">
    <property type="entry name" value="PGAM"/>
    <property type="match status" value="1"/>
</dbReference>
<accession>A0A0R2DJL2</accession>
<evidence type="ECO:0000313" key="9">
    <source>
        <dbReference type="EMBL" id="KRN04249.1"/>
    </source>
</evidence>
<dbReference type="UniPathway" id="UPA00109">
    <property type="reaction ID" value="UER00186"/>
</dbReference>
<dbReference type="Gene3D" id="3.40.50.1240">
    <property type="entry name" value="Phosphoglycerate mutase-like"/>
    <property type="match status" value="1"/>
</dbReference>
<dbReference type="Proteomes" id="UP000051378">
    <property type="component" value="Unassembled WGS sequence"/>
</dbReference>
<evidence type="ECO:0000256" key="2">
    <source>
        <dbReference type="ARBA" id="ARBA00023152"/>
    </source>
</evidence>
<evidence type="ECO:0000256" key="8">
    <source>
        <dbReference type="RuleBase" id="RU004512"/>
    </source>
</evidence>
<comment type="similarity">
    <text evidence="1 4">Belongs to the phosphoglycerate mutase family. BPG-dependent PGAM subfamily.</text>
</comment>
<dbReference type="SUPFAM" id="SSF53254">
    <property type="entry name" value="Phosphoglycerate mutase-like"/>
    <property type="match status" value="1"/>
</dbReference>
<comment type="caution">
    <text evidence="9">The sequence shown here is derived from an EMBL/GenBank/DDBJ whole genome shotgun (WGS) entry which is preliminary data.</text>
</comment>
<dbReference type="EMBL" id="AYZL01000016">
    <property type="protein sequence ID" value="KRN04249.1"/>
    <property type="molecule type" value="Genomic_DNA"/>
</dbReference>
<dbReference type="InterPro" id="IPR013078">
    <property type="entry name" value="His_Pase_superF_clade-1"/>
</dbReference>
<feature type="active site" description="Tele-phosphohistidine intermediate" evidence="4 5">
    <location>
        <position position="4"/>
    </location>
</feature>
<dbReference type="EC" id="5.4.2.11" evidence="4 8"/>
<evidence type="ECO:0000256" key="6">
    <source>
        <dbReference type="PIRSR" id="PIRSR613078-2"/>
    </source>
</evidence>
<evidence type="ECO:0000256" key="1">
    <source>
        <dbReference type="ARBA" id="ARBA00006717"/>
    </source>
</evidence>
<feature type="binding site" evidence="4 6">
    <location>
        <begin position="83"/>
        <end position="86"/>
    </location>
    <ligand>
        <name>substrate</name>
    </ligand>
</feature>
<feature type="binding site" evidence="4 6">
    <location>
        <begin position="110"/>
        <end position="111"/>
    </location>
    <ligand>
        <name>substrate</name>
    </ligand>
</feature>
<comment type="caution">
    <text evidence="4">Lacks conserved residue(s) required for the propagation of feature annotation.</text>
</comment>
<evidence type="ECO:0000256" key="3">
    <source>
        <dbReference type="ARBA" id="ARBA00023235"/>
    </source>
</evidence>
<dbReference type="PROSITE" id="PS00175">
    <property type="entry name" value="PG_MUTASE"/>
    <property type="match status" value="1"/>
</dbReference>
<dbReference type="PANTHER" id="PTHR11931">
    <property type="entry name" value="PHOSPHOGLYCERATE MUTASE"/>
    <property type="match status" value="1"/>
</dbReference>
<feature type="binding site" evidence="4 6">
    <location>
        <position position="94"/>
    </location>
    <ligand>
        <name>substrate</name>
    </ligand>
</feature>
<feature type="active site" description="Proton donor/acceptor" evidence="4 5">
    <location>
        <position position="83"/>
    </location>
</feature>
<dbReference type="GO" id="GO:0006096">
    <property type="term" value="P:glycolytic process"/>
    <property type="evidence" value="ECO:0007669"/>
    <property type="project" value="UniProtKB-UniRule"/>
</dbReference>
<proteinExistence type="inferred from homology"/>
<dbReference type="HAMAP" id="MF_01039">
    <property type="entry name" value="PGAM_GpmA"/>
    <property type="match status" value="1"/>
</dbReference>
<reference evidence="9 10" key="1">
    <citation type="journal article" date="2015" name="Genome Announc.">
        <title>Expanding the biotechnology potential of lactobacilli through comparative genomics of 213 strains and associated genera.</title>
        <authorList>
            <person name="Sun Z."/>
            <person name="Harris H.M."/>
            <person name="McCann A."/>
            <person name="Guo C."/>
            <person name="Argimon S."/>
            <person name="Zhang W."/>
            <person name="Yang X."/>
            <person name="Jeffery I.B."/>
            <person name="Cooney J.C."/>
            <person name="Kagawa T.F."/>
            <person name="Liu W."/>
            <person name="Song Y."/>
            <person name="Salvetti E."/>
            <person name="Wrobel A."/>
            <person name="Rasinkangas P."/>
            <person name="Parkhill J."/>
            <person name="Rea M.C."/>
            <person name="O'Sullivan O."/>
            <person name="Ritari J."/>
            <person name="Douillard F.P."/>
            <person name="Paul Ross R."/>
            <person name="Yang R."/>
            <person name="Briner A.E."/>
            <person name="Felis G.E."/>
            <person name="de Vos W.M."/>
            <person name="Barrangou R."/>
            <person name="Klaenhammer T.R."/>
            <person name="Caufield P.W."/>
            <person name="Cui Y."/>
            <person name="Zhang H."/>
            <person name="O'Toole P.W."/>
        </authorList>
    </citation>
    <scope>NUCLEOTIDE SEQUENCE [LARGE SCALE GENOMIC DNA]</scope>
    <source>
        <strain evidence="9 10">DSM 23037</strain>
    </source>
</reference>
<dbReference type="InterPro" id="IPR029033">
    <property type="entry name" value="His_PPase_superfam"/>
</dbReference>
<dbReference type="AlphaFoldDB" id="A0A0R2DJL2"/>
<keyword evidence="2 4" id="KW-0324">Glycolysis</keyword>
<evidence type="ECO:0000313" key="10">
    <source>
        <dbReference type="Proteomes" id="UP000051378"/>
    </source>
</evidence>
<comment type="function">
    <text evidence="4 8">Catalyzes the interconversion of 2-phosphoglycerate and 3-phosphoglycerate.</text>
</comment>
<keyword evidence="3 4" id="KW-0413">Isomerase</keyword>
<feature type="binding site" evidence="4 6">
    <location>
        <position position="56"/>
    </location>
    <ligand>
        <name>substrate</name>
    </ligand>
</feature>
<keyword evidence="10" id="KW-1185">Reference proteome</keyword>
<dbReference type="InterPro" id="IPR001345">
    <property type="entry name" value="PG/BPGM_mutase_AS"/>
</dbReference>
<evidence type="ECO:0000256" key="5">
    <source>
        <dbReference type="PIRSR" id="PIRSR613078-1"/>
    </source>
</evidence>
<organism evidence="9 10">
    <name type="scientific">Holzapfeliella floricola DSM 23037 = JCM 16512</name>
    <dbReference type="NCBI Taxonomy" id="1423744"/>
    <lineage>
        <taxon>Bacteria</taxon>
        <taxon>Bacillati</taxon>
        <taxon>Bacillota</taxon>
        <taxon>Bacilli</taxon>
        <taxon>Lactobacillales</taxon>
        <taxon>Lactobacillaceae</taxon>
        <taxon>Holzapfeliella</taxon>
    </lineage>
</organism>
<dbReference type="Pfam" id="PF00300">
    <property type="entry name" value="His_Phos_1"/>
    <property type="match status" value="1"/>
</dbReference>
<feature type="binding site" evidence="4 6">
    <location>
        <begin position="16"/>
        <end position="17"/>
    </location>
    <ligand>
        <name>substrate</name>
    </ligand>
</feature>
<dbReference type="GO" id="GO:0004619">
    <property type="term" value="F:phosphoglycerate mutase activity"/>
    <property type="evidence" value="ECO:0007669"/>
    <property type="project" value="UniProtKB-UniRule"/>
</dbReference>
<evidence type="ECO:0000256" key="4">
    <source>
        <dbReference type="HAMAP-Rule" id="MF_01039"/>
    </source>
</evidence>
<comment type="catalytic activity">
    <reaction evidence="4 8">
        <text>(2R)-2-phosphoglycerate = (2R)-3-phosphoglycerate</text>
        <dbReference type="Rhea" id="RHEA:15901"/>
        <dbReference type="ChEBI" id="CHEBI:58272"/>
        <dbReference type="ChEBI" id="CHEBI:58289"/>
        <dbReference type="EC" id="5.4.2.11"/>
    </reaction>
</comment>